<evidence type="ECO:0000313" key="3">
    <source>
        <dbReference type="Proteomes" id="UP000498980"/>
    </source>
</evidence>
<evidence type="ECO:0000313" key="2">
    <source>
        <dbReference type="EMBL" id="GFM96929.1"/>
    </source>
</evidence>
<sequence>MSDGVTGPGGAVRPGDAAPPGHRTGDVPAAAHVEARRRLTTGRAPLCTVFGYGAYGAGPGALLVLRSVKRLFGYLRRVGCRGLDLCF</sequence>
<accession>A0A7J0C334</accession>
<dbReference type="Proteomes" id="UP000498980">
    <property type="component" value="Unassembled WGS sequence"/>
</dbReference>
<evidence type="ECO:0000256" key="1">
    <source>
        <dbReference type="SAM" id="MobiDB-lite"/>
    </source>
</evidence>
<organism evidence="2 3">
    <name type="scientific">Streptomyces fulvorobeus</name>
    <dbReference type="NCBI Taxonomy" id="284028"/>
    <lineage>
        <taxon>Bacteria</taxon>
        <taxon>Bacillati</taxon>
        <taxon>Actinomycetota</taxon>
        <taxon>Actinomycetes</taxon>
        <taxon>Kitasatosporales</taxon>
        <taxon>Streptomycetaceae</taxon>
        <taxon>Streptomyces</taxon>
    </lineage>
</organism>
<feature type="compositionally biased region" description="Gly residues" evidence="1">
    <location>
        <begin position="1"/>
        <end position="12"/>
    </location>
</feature>
<keyword evidence="3" id="KW-1185">Reference proteome</keyword>
<feature type="region of interest" description="Disordered" evidence="1">
    <location>
        <begin position="1"/>
        <end position="27"/>
    </location>
</feature>
<proteinExistence type="predicted"/>
<comment type="caution">
    <text evidence="2">The sequence shown here is derived from an EMBL/GenBank/DDBJ whole genome shotgun (WGS) entry which is preliminary data.</text>
</comment>
<reference evidence="2 3" key="1">
    <citation type="submission" date="2020-05" db="EMBL/GenBank/DDBJ databases">
        <title>Whole genome shotgun sequence of Streptomyces fulvorobeus NBRC 15897.</title>
        <authorList>
            <person name="Komaki H."/>
            <person name="Tamura T."/>
        </authorList>
    </citation>
    <scope>NUCLEOTIDE SEQUENCE [LARGE SCALE GENOMIC DNA]</scope>
    <source>
        <strain evidence="2 3">NBRC 15897</strain>
    </source>
</reference>
<dbReference type="EMBL" id="BLWC01000001">
    <property type="protein sequence ID" value="GFM96929.1"/>
    <property type="molecule type" value="Genomic_DNA"/>
</dbReference>
<name>A0A7J0C334_9ACTN</name>
<protein>
    <submittedName>
        <fullName evidence="2">Uncharacterized protein</fullName>
    </submittedName>
</protein>
<dbReference type="AlphaFoldDB" id="A0A7J0C334"/>
<gene>
    <name evidence="2" type="ORF">Sfulv_17400</name>
</gene>